<dbReference type="EMBL" id="HG994362">
    <property type="protein sequence ID" value="CAF2238536.1"/>
    <property type="molecule type" value="Genomic_DNA"/>
</dbReference>
<evidence type="ECO:0000256" key="1">
    <source>
        <dbReference type="SAM" id="SignalP"/>
    </source>
</evidence>
<sequence length="180" mass="19985">MFFPLPPPLLILLCQYVKTLVSGLSSVPRSGTPVTFSVRRSSSSGMAMRQRRFGCVNASAGGVIRSSPTSCLESLAWWCVELSTLRRHRLVTLLRSSSFSSWRDTLPLVKEATTQTGLYSLGKLATELIQGRSHSQHNTGMCTHNFSKSCYFVKHGTLRFYSSLCLNVSGDCEREEIVKN</sequence>
<keyword evidence="1" id="KW-0732">Signal</keyword>
<reference evidence="2" key="1">
    <citation type="submission" date="2021-01" db="EMBL/GenBank/DDBJ databases">
        <authorList>
            <consortium name="Genoscope - CEA"/>
            <person name="William W."/>
        </authorList>
    </citation>
    <scope>NUCLEOTIDE SEQUENCE</scope>
</reference>
<accession>A0A816ZVV6</accession>
<gene>
    <name evidence="2" type="ORF">DARMORV10_A08P16060.1</name>
</gene>
<organism evidence="2">
    <name type="scientific">Brassica napus</name>
    <name type="common">Rape</name>
    <dbReference type="NCBI Taxonomy" id="3708"/>
    <lineage>
        <taxon>Eukaryota</taxon>
        <taxon>Viridiplantae</taxon>
        <taxon>Streptophyta</taxon>
        <taxon>Embryophyta</taxon>
        <taxon>Tracheophyta</taxon>
        <taxon>Spermatophyta</taxon>
        <taxon>Magnoliopsida</taxon>
        <taxon>eudicotyledons</taxon>
        <taxon>Gunneridae</taxon>
        <taxon>Pentapetalae</taxon>
        <taxon>rosids</taxon>
        <taxon>malvids</taxon>
        <taxon>Brassicales</taxon>
        <taxon>Brassicaceae</taxon>
        <taxon>Brassiceae</taxon>
        <taxon>Brassica</taxon>
    </lineage>
</organism>
<protein>
    <submittedName>
        <fullName evidence="2">(rape) hypothetical protein</fullName>
    </submittedName>
</protein>
<dbReference type="AlphaFoldDB" id="A0A816ZVV6"/>
<dbReference type="OMA" id="NTGMCTH"/>
<feature type="signal peptide" evidence="1">
    <location>
        <begin position="1"/>
        <end position="19"/>
    </location>
</feature>
<evidence type="ECO:0000313" key="2">
    <source>
        <dbReference type="EMBL" id="CAF2238536.1"/>
    </source>
</evidence>
<feature type="chain" id="PRO_5033046480" evidence="1">
    <location>
        <begin position="20"/>
        <end position="180"/>
    </location>
</feature>
<dbReference type="Proteomes" id="UP001295469">
    <property type="component" value="Chromosome A08"/>
</dbReference>
<dbReference type="Gramene" id="CDX76344">
    <property type="protein sequence ID" value="CDX76344"/>
    <property type="gene ID" value="GSBRNA2T00126723001"/>
</dbReference>
<proteinExistence type="predicted"/>
<name>A0A816ZVV6_BRANA</name>